<dbReference type="RefSeq" id="WP_367428691.1">
    <property type="nucleotide sequence ID" value="NZ_CP108413.1"/>
</dbReference>
<name>A0ABW7RQ48_9ACTN</name>
<dbReference type="Proteomes" id="UP001610990">
    <property type="component" value="Unassembled WGS sequence"/>
</dbReference>
<dbReference type="InterPro" id="IPR036388">
    <property type="entry name" value="WH-like_DNA-bd_sf"/>
</dbReference>
<evidence type="ECO:0000259" key="1">
    <source>
        <dbReference type="SMART" id="SM00421"/>
    </source>
</evidence>
<sequence>MTMTNTHLTHTRIPPAAEGQDAVRALLYHAGRVREIARSLGGRDAPAPEWGAPVAGRAAAGEGEAAVRQLVQKVQRRAVASRISLPPDLSGVRPPEVEALYAALLRGRGPLRLIVPRSLLLEEDERQLLSRYTETGAVARAASVGLPEMVVIDGAVAMLCEPGARGTPTVVGDPLVVKALEALFDAVWVQSPDAGHLAELDAAALRAAGEDGSTLAQVLELLGAGWTDEAAARELGCSVRTYRRHVAVVMRLLRARSRFQAGLRAGQWQLAAAR</sequence>
<evidence type="ECO:0000313" key="3">
    <source>
        <dbReference type="Proteomes" id="UP001610990"/>
    </source>
</evidence>
<proteinExistence type="predicted"/>
<keyword evidence="3" id="KW-1185">Reference proteome</keyword>
<dbReference type="EMBL" id="JBIRGH010000032">
    <property type="protein sequence ID" value="MFH8589439.1"/>
    <property type="molecule type" value="Genomic_DNA"/>
</dbReference>
<gene>
    <name evidence="2" type="ORF">ACH4GP_34555</name>
</gene>
<feature type="domain" description="HTH luxR-type" evidence="1">
    <location>
        <begin position="212"/>
        <end position="265"/>
    </location>
</feature>
<accession>A0ABW7RQ48</accession>
<evidence type="ECO:0000313" key="2">
    <source>
        <dbReference type="EMBL" id="MFH8589439.1"/>
    </source>
</evidence>
<dbReference type="SMART" id="SM00421">
    <property type="entry name" value="HTH_LUXR"/>
    <property type="match status" value="1"/>
</dbReference>
<dbReference type="SUPFAM" id="SSF46894">
    <property type="entry name" value="C-terminal effector domain of the bipartite response regulators"/>
    <property type="match status" value="1"/>
</dbReference>
<comment type="caution">
    <text evidence="2">The sequence shown here is derived from an EMBL/GenBank/DDBJ whole genome shotgun (WGS) entry which is preliminary data.</text>
</comment>
<dbReference type="InterPro" id="IPR016032">
    <property type="entry name" value="Sig_transdc_resp-reg_C-effctor"/>
</dbReference>
<dbReference type="Gene3D" id="1.10.10.10">
    <property type="entry name" value="Winged helix-like DNA-binding domain superfamily/Winged helix DNA-binding domain"/>
    <property type="match status" value="1"/>
</dbReference>
<protein>
    <recommendedName>
        <fullName evidence="1">HTH luxR-type domain-containing protein</fullName>
    </recommendedName>
</protein>
<dbReference type="InterPro" id="IPR000792">
    <property type="entry name" value="Tscrpt_reg_LuxR_C"/>
</dbReference>
<organism evidence="2 3">
    <name type="scientific">Streptomyces celluloflavus</name>
    <dbReference type="NCBI Taxonomy" id="58344"/>
    <lineage>
        <taxon>Bacteria</taxon>
        <taxon>Bacillati</taxon>
        <taxon>Actinomycetota</taxon>
        <taxon>Actinomycetes</taxon>
        <taxon>Kitasatosporales</taxon>
        <taxon>Streptomycetaceae</taxon>
        <taxon>Streptomyces</taxon>
    </lineage>
</organism>
<reference evidence="2 3" key="1">
    <citation type="submission" date="2024-10" db="EMBL/GenBank/DDBJ databases">
        <title>The Natural Products Discovery Center: Release of the First 8490 Sequenced Strains for Exploring Actinobacteria Biosynthetic Diversity.</title>
        <authorList>
            <person name="Kalkreuter E."/>
            <person name="Kautsar S.A."/>
            <person name="Yang D."/>
            <person name="Bader C.D."/>
            <person name="Teijaro C.N."/>
            <person name="Fluegel L."/>
            <person name="Davis C.M."/>
            <person name="Simpson J.R."/>
            <person name="Lauterbach L."/>
            <person name="Steele A.D."/>
            <person name="Gui C."/>
            <person name="Meng S."/>
            <person name="Li G."/>
            <person name="Viehrig K."/>
            <person name="Ye F."/>
            <person name="Su P."/>
            <person name="Kiefer A.F."/>
            <person name="Nichols A."/>
            <person name="Cepeda A.J."/>
            <person name="Yan W."/>
            <person name="Fan B."/>
            <person name="Jiang Y."/>
            <person name="Adhikari A."/>
            <person name="Zheng C.-J."/>
            <person name="Schuster L."/>
            <person name="Cowan T.M."/>
            <person name="Smanski M.J."/>
            <person name="Chevrette M.G."/>
            <person name="De Carvalho L.P.S."/>
            <person name="Shen B."/>
        </authorList>
    </citation>
    <scope>NUCLEOTIDE SEQUENCE [LARGE SCALE GENOMIC DNA]</scope>
    <source>
        <strain evidence="2 3">NPDC018013</strain>
    </source>
</reference>